<dbReference type="InterPro" id="IPR045336">
    <property type="entry name" value="MmgE_PrpD_N"/>
</dbReference>
<dbReference type="Pfam" id="PF19305">
    <property type="entry name" value="MmgE_PrpD_C"/>
    <property type="match status" value="1"/>
</dbReference>
<proteinExistence type="inferred from homology"/>
<dbReference type="InterPro" id="IPR045337">
    <property type="entry name" value="MmgE_PrpD_C"/>
</dbReference>
<dbReference type="RefSeq" id="WP_093147760.1">
    <property type="nucleotide sequence ID" value="NZ_FNBW01000001.1"/>
</dbReference>
<evidence type="ECO:0000313" key="5">
    <source>
        <dbReference type="Proteomes" id="UP000198615"/>
    </source>
</evidence>
<reference evidence="4 5" key="1">
    <citation type="submission" date="2016-10" db="EMBL/GenBank/DDBJ databases">
        <authorList>
            <person name="Varghese N."/>
            <person name="Submissions S."/>
        </authorList>
    </citation>
    <scope>NUCLEOTIDE SEQUENCE [LARGE SCALE GENOMIC DNA]</scope>
    <source>
        <strain evidence="4 5">DSM 18839</strain>
    </source>
</reference>
<dbReference type="PANTHER" id="PTHR16943:SF8">
    <property type="entry name" value="2-METHYLCITRATE DEHYDRATASE"/>
    <property type="match status" value="1"/>
</dbReference>
<dbReference type="PANTHER" id="PTHR16943">
    <property type="entry name" value="2-METHYLCITRATE DEHYDRATASE-RELATED"/>
    <property type="match status" value="1"/>
</dbReference>
<gene>
    <name evidence="4" type="ORF">SAMN05660686_00398</name>
</gene>
<dbReference type="OrthoDB" id="9795089at2"/>
<dbReference type="Gene3D" id="3.30.1330.120">
    <property type="entry name" value="2-methylcitrate dehydratase PrpD"/>
    <property type="match status" value="1"/>
</dbReference>
<dbReference type="SUPFAM" id="SSF103378">
    <property type="entry name" value="2-methylcitrate dehydratase PrpD"/>
    <property type="match status" value="1"/>
</dbReference>
<dbReference type="Pfam" id="PF03972">
    <property type="entry name" value="MmgE_PrpD_N"/>
    <property type="match status" value="1"/>
</dbReference>
<evidence type="ECO:0000259" key="3">
    <source>
        <dbReference type="Pfam" id="PF19305"/>
    </source>
</evidence>
<dbReference type="Gene3D" id="1.10.4100.10">
    <property type="entry name" value="2-methylcitrate dehydratase PrpD"/>
    <property type="match status" value="1"/>
</dbReference>
<sequence>MTGYLDTVCDFIANTTLADIAPAAVDRGHRVFADTMAAIGAGAREPEVQALKAKLVPVAGGESSIIGTGLRTEPAKAAFLNGTAGTFLELDEGNQYSRGHPGIHAIPAALAFGEVHGKSGAEVMTAAILGYEIGARIGISAKILPTMHPHGTWGTVGAAVAVAKLAGADAAKIRETINVASSLGLATSRQTMLQGGTVRNSFAGFSGQMGILAWQMVESGFTGEADGLSTVWGTVISTEWKPEEMTRELGSRWEIARNYFKRHACCRYNHGTLDALAMIVDKRGGLSPDEVQKVRVETYSLAAQLSDTSPKNTLAGKFSVPFAVASTLINGSSGVESFTWDKVLDETIQAFADKVEVAEDPALTALMPDFRPARVIVTLTDGTVLEAETKTNRGDTEDPYDDVELDRKYAELTGLVWPDAVARGIYEDCFRLEELDDINALTRRLNAVSLAEAGE</sequence>
<dbReference type="InterPro" id="IPR042183">
    <property type="entry name" value="MmgE/PrpD_sf_1"/>
</dbReference>
<name>A0A8G2BFU6_9PROT</name>
<dbReference type="EMBL" id="FNBW01000001">
    <property type="protein sequence ID" value="SDF13498.1"/>
    <property type="molecule type" value="Genomic_DNA"/>
</dbReference>
<evidence type="ECO:0000256" key="1">
    <source>
        <dbReference type="ARBA" id="ARBA00006174"/>
    </source>
</evidence>
<evidence type="ECO:0000313" key="4">
    <source>
        <dbReference type="EMBL" id="SDF13498.1"/>
    </source>
</evidence>
<accession>A0A8G2BFU6</accession>
<feature type="domain" description="MmgE/PrpD C-terminal" evidence="3">
    <location>
        <begin position="263"/>
        <end position="429"/>
    </location>
</feature>
<comment type="caution">
    <text evidence="4">The sequence shown here is derived from an EMBL/GenBank/DDBJ whole genome shotgun (WGS) entry which is preliminary data.</text>
</comment>
<dbReference type="GO" id="GO:0016829">
    <property type="term" value="F:lyase activity"/>
    <property type="evidence" value="ECO:0007669"/>
    <property type="project" value="InterPro"/>
</dbReference>
<dbReference type="InterPro" id="IPR042188">
    <property type="entry name" value="MmgE/PrpD_sf_2"/>
</dbReference>
<organism evidence="4 5">
    <name type="scientific">Thalassobaculum litoreum DSM 18839</name>
    <dbReference type="NCBI Taxonomy" id="1123362"/>
    <lineage>
        <taxon>Bacteria</taxon>
        <taxon>Pseudomonadati</taxon>
        <taxon>Pseudomonadota</taxon>
        <taxon>Alphaproteobacteria</taxon>
        <taxon>Rhodospirillales</taxon>
        <taxon>Thalassobaculaceae</taxon>
        <taxon>Thalassobaculum</taxon>
    </lineage>
</organism>
<dbReference type="Proteomes" id="UP000198615">
    <property type="component" value="Unassembled WGS sequence"/>
</dbReference>
<dbReference type="InterPro" id="IPR036148">
    <property type="entry name" value="MmgE/PrpD_sf"/>
</dbReference>
<feature type="domain" description="MmgE/PrpD N-terminal" evidence="2">
    <location>
        <begin position="8"/>
        <end position="234"/>
    </location>
</feature>
<dbReference type="InterPro" id="IPR005656">
    <property type="entry name" value="MmgE_PrpD"/>
</dbReference>
<keyword evidence="5" id="KW-1185">Reference proteome</keyword>
<dbReference type="AlphaFoldDB" id="A0A8G2BFU6"/>
<protein>
    <submittedName>
        <fullName evidence="4">2-methylcitrate dehydratase PrpD</fullName>
    </submittedName>
</protein>
<evidence type="ECO:0000259" key="2">
    <source>
        <dbReference type="Pfam" id="PF03972"/>
    </source>
</evidence>
<comment type="similarity">
    <text evidence="1">Belongs to the PrpD family.</text>
</comment>